<dbReference type="PANTHER" id="PTHR47084:SF1">
    <property type="entry name" value="SERINE PALMITOYLTRANSFERASE SMALL SUBUNIT A"/>
    <property type="match status" value="1"/>
</dbReference>
<evidence type="ECO:0000256" key="9">
    <source>
        <dbReference type="SAM" id="Phobius"/>
    </source>
</evidence>
<feature type="transmembrane region" description="Helical" evidence="9">
    <location>
        <begin position="35"/>
        <end position="56"/>
    </location>
</feature>
<comment type="similarity">
    <text evidence="8">Belongs to the SPTSS family. SPTSSA subfamily.</text>
</comment>
<proteinExistence type="inferred from homology"/>
<evidence type="ECO:0000256" key="3">
    <source>
        <dbReference type="ARBA" id="ARBA00022692"/>
    </source>
</evidence>
<reference evidence="10 11" key="1">
    <citation type="submission" date="2021-02" db="EMBL/GenBank/DDBJ databases">
        <title>Variation within the Batrachochytrium salamandrivorans European outbreak.</title>
        <authorList>
            <person name="Kelly M."/>
            <person name="Pasmans F."/>
            <person name="Shea T.P."/>
            <person name="Munoz J.F."/>
            <person name="Carranza S."/>
            <person name="Cuomo C.A."/>
            <person name="Martel A."/>
        </authorList>
    </citation>
    <scope>NUCLEOTIDE SEQUENCE [LARGE SCALE GENOMIC DNA]</scope>
    <source>
        <strain evidence="10 11">AMFP18/2</strain>
    </source>
</reference>
<evidence type="ECO:0000256" key="4">
    <source>
        <dbReference type="ARBA" id="ARBA00022824"/>
    </source>
</evidence>
<evidence type="ECO:0000256" key="8">
    <source>
        <dbReference type="ARBA" id="ARBA00038370"/>
    </source>
</evidence>
<sequence length="72" mass="8465">MVSSSASRITKAIQLRIYQYELTVGLYMLEPWEKAAFNSIVLVFSAFFIYTCCRWLPSYTAEMVTKSHYYFV</sequence>
<dbReference type="Pfam" id="PF11779">
    <property type="entry name" value="SPT_ssu-like"/>
    <property type="match status" value="1"/>
</dbReference>
<keyword evidence="11" id="KW-1185">Reference proteome</keyword>
<evidence type="ECO:0000256" key="7">
    <source>
        <dbReference type="ARBA" id="ARBA00023136"/>
    </source>
</evidence>
<keyword evidence="3 9" id="KW-0812">Transmembrane</keyword>
<gene>
    <name evidence="10" type="ORF">BASA50_009897</name>
</gene>
<evidence type="ECO:0000313" key="11">
    <source>
        <dbReference type="Proteomes" id="UP001648503"/>
    </source>
</evidence>
<comment type="subcellular location">
    <subcellularLocation>
        <location evidence="1">Endoplasmic reticulum membrane</location>
        <topology evidence="1">Multi-pass membrane protein</topology>
    </subcellularLocation>
</comment>
<protein>
    <submittedName>
        <fullName evidence="10">Uncharacterized protein</fullName>
    </submittedName>
</protein>
<comment type="pathway">
    <text evidence="2">Lipid metabolism.</text>
</comment>
<evidence type="ECO:0000256" key="6">
    <source>
        <dbReference type="ARBA" id="ARBA00023098"/>
    </source>
</evidence>
<evidence type="ECO:0000256" key="5">
    <source>
        <dbReference type="ARBA" id="ARBA00022989"/>
    </source>
</evidence>
<accession>A0ABQ8F359</accession>
<keyword evidence="4" id="KW-0256">Endoplasmic reticulum</keyword>
<keyword evidence="5 9" id="KW-1133">Transmembrane helix</keyword>
<organism evidence="10 11">
    <name type="scientific">Batrachochytrium salamandrivorans</name>
    <dbReference type="NCBI Taxonomy" id="1357716"/>
    <lineage>
        <taxon>Eukaryota</taxon>
        <taxon>Fungi</taxon>
        <taxon>Fungi incertae sedis</taxon>
        <taxon>Chytridiomycota</taxon>
        <taxon>Chytridiomycota incertae sedis</taxon>
        <taxon>Chytridiomycetes</taxon>
        <taxon>Rhizophydiales</taxon>
        <taxon>Rhizophydiales incertae sedis</taxon>
        <taxon>Batrachochytrium</taxon>
    </lineage>
</organism>
<evidence type="ECO:0000256" key="1">
    <source>
        <dbReference type="ARBA" id="ARBA00004477"/>
    </source>
</evidence>
<dbReference type="PANTHER" id="PTHR47084">
    <property type="entry name" value="SERINE PALMITOYLTRANSFERASE SMALL SUBUNIT A"/>
    <property type="match status" value="1"/>
</dbReference>
<keyword evidence="6" id="KW-0443">Lipid metabolism</keyword>
<dbReference type="InterPro" id="IPR051900">
    <property type="entry name" value="SPT_small_subunit"/>
</dbReference>
<keyword evidence="7 9" id="KW-0472">Membrane</keyword>
<dbReference type="InterPro" id="IPR024512">
    <property type="entry name" value="Ser_palmitoyltrfase_ssu-like"/>
</dbReference>
<evidence type="ECO:0000313" key="10">
    <source>
        <dbReference type="EMBL" id="KAH6589640.1"/>
    </source>
</evidence>
<name>A0ABQ8F359_9FUNG</name>
<dbReference type="Proteomes" id="UP001648503">
    <property type="component" value="Unassembled WGS sequence"/>
</dbReference>
<dbReference type="EMBL" id="JAFCIX010000443">
    <property type="protein sequence ID" value="KAH6589640.1"/>
    <property type="molecule type" value="Genomic_DNA"/>
</dbReference>
<evidence type="ECO:0000256" key="2">
    <source>
        <dbReference type="ARBA" id="ARBA00005189"/>
    </source>
</evidence>
<comment type="caution">
    <text evidence="10">The sequence shown here is derived from an EMBL/GenBank/DDBJ whole genome shotgun (WGS) entry which is preliminary data.</text>
</comment>